<dbReference type="InterPro" id="IPR028002">
    <property type="entry name" value="Myb_DNA-bind_5"/>
</dbReference>
<comment type="function">
    <text evidence="5">Involved in transvection phenomena (= synapsis-dependent gene expression), where the synaptic pairing of chromosomes carrying genes with which zeste interacts influences the expression of these genes. Zeste binds to DNA and stimulates transcription from a nearby promoter.</text>
</comment>
<organism evidence="7 8">
    <name type="scientific">Trachymyrmex cornetzi</name>
    <dbReference type="NCBI Taxonomy" id="471704"/>
    <lineage>
        <taxon>Eukaryota</taxon>
        <taxon>Metazoa</taxon>
        <taxon>Ecdysozoa</taxon>
        <taxon>Arthropoda</taxon>
        <taxon>Hexapoda</taxon>
        <taxon>Insecta</taxon>
        <taxon>Pterygota</taxon>
        <taxon>Neoptera</taxon>
        <taxon>Endopterygota</taxon>
        <taxon>Hymenoptera</taxon>
        <taxon>Apocrita</taxon>
        <taxon>Aculeata</taxon>
        <taxon>Formicoidea</taxon>
        <taxon>Formicidae</taxon>
        <taxon>Myrmicinae</taxon>
        <taxon>Trachymyrmex</taxon>
    </lineage>
</organism>
<gene>
    <name evidence="7" type="ORF">ALC57_00549</name>
</gene>
<evidence type="ECO:0000256" key="3">
    <source>
        <dbReference type="ARBA" id="ARBA00023015"/>
    </source>
</evidence>
<dbReference type="Pfam" id="PF13873">
    <property type="entry name" value="Myb_DNA-bind_5"/>
    <property type="match status" value="1"/>
</dbReference>
<proteinExistence type="predicted"/>
<keyword evidence="3" id="KW-0805">Transcription regulation</keyword>
<evidence type="ECO:0000313" key="8">
    <source>
        <dbReference type="Proteomes" id="UP000078492"/>
    </source>
</evidence>
<protein>
    <recommendedName>
        <fullName evidence="2">Regulatory protein zeste</fullName>
    </recommendedName>
</protein>
<keyword evidence="4" id="KW-0804">Transcription</keyword>
<evidence type="ECO:0000256" key="5">
    <source>
        <dbReference type="ARBA" id="ARBA00025466"/>
    </source>
</evidence>
<feature type="domain" description="Myb/SANT-like DNA-binding" evidence="6">
    <location>
        <begin position="5"/>
        <end position="69"/>
    </location>
</feature>
<dbReference type="Proteomes" id="UP000078492">
    <property type="component" value="Unassembled WGS sequence"/>
</dbReference>
<reference evidence="7 8" key="1">
    <citation type="submission" date="2015-09" db="EMBL/GenBank/DDBJ databases">
        <title>Trachymyrmex cornetzi WGS genome.</title>
        <authorList>
            <person name="Nygaard S."/>
            <person name="Hu H."/>
            <person name="Boomsma J."/>
            <person name="Zhang G."/>
        </authorList>
    </citation>
    <scope>NUCLEOTIDE SEQUENCE [LARGE SCALE GENOMIC DNA]</scope>
    <source>
        <strain evidence="7">Tcor2-1</strain>
        <tissue evidence="7">Whole body</tissue>
    </source>
</reference>
<dbReference type="AlphaFoldDB" id="A0A151JRL4"/>
<evidence type="ECO:0000259" key="6">
    <source>
        <dbReference type="Pfam" id="PF13873"/>
    </source>
</evidence>
<name>A0A151JRL4_9HYME</name>
<feature type="non-terminal residue" evidence="7">
    <location>
        <position position="1"/>
    </location>
</feature>
<evidence type="ECO:0000313" key="7">
    <source>
        <dbReference type="EMBL" id="KYN29996.1"/>
    </source>
</evidence>
<evidence type="ECO:0000256" key="4">
    <source>
        <dbReference type="ARBA" id="ARBA00023163"/>
    </source>
</evidence>
<sequence>EKFKFIELIEREKHIIENKKTDNITVKDKEQCWMGITNEFNSSCISGHQDMNCLKNCWDNLKKKTCKHYAEIRSELFKIGILIFY</sequence>
<comment type="subunit">
    <text evidence="1">Self-associates forming complexes of several hundred monomers.</text>
</comment>
<dbReference type="STRING" id="471704.A0A151JRL4"/>
<dbReference type="EMBL" id="KQ978583">
    <property type="protein sequence ID" value="KYN29996.1"/>
    <property type="molecule type" value="Genomic_DNA"/>
</dbReference>
<keyword evidence="8" id="KW-1185">Reference proteome</keyword>
<accession>A0A151JRL4</accession>
<evidence type="ECO:0000256" key="1">
    <source>
        <dbReference type="ARBA" id="ARBA00011764"/>
    </source>
</evidence>
<evidence type="ECO:0000256" key="2">
    <source>
        <dbReference type="ARBA" id="ARBA00016807"/>
    </source>
</evidence>